<organism evidence="2">
    <name type="scientific">bioreactor metagenome</name>
    <dbReference type="NCBI Taxonomy" id="1076179"/>
    <lineage>
        <taxon>unclassified sequences</taxon>
        <taxon>metagenomes</taxon>
        <taxon>ecological metagenomes</taxon>
    </lineage>
</organism>
<dbReference type="EMBL" id="VSSQ01100713">
    <property type="protein sequence ID" value="MPN42750.1"/>
    <property type="molecule type" value="Genomic_DNA"/>
</dbReference>
<sequence>MHMISTVIAILSGTIKGPTTAMVKNNMPNMAFHRFFLTFFSMEFNTISLMGILATLLMGKKELIIAKIKPTPNPMINWPKV</sequence>
<dbReference type="AlphaFoldDB" id="A0A645HV80"/>
<feature type="transmembrane region" description="Helical" evidence="1">
    <location>
        <begin position="32"/>
        <end position="59"/>
    </location>
</feature>
<protein>
    <submittedName>
        <fullName evidence="2">Uncharacterized protein</fullName>
    </submittedName>
</protein>
<name>A0A645HV80_9ZZZZ</name>
<keyword evidence="1" id="KW-0812">Transmembrane</keyword>
<evidence type="ECO:0000313" key="2">
    <source>
        <dbReference type="EMBL" id="MPN42750.1"/>
    </source>
</evidence>
<keyword evidence="1" id="KW-1133">Transmembrane helix</keyword>
<gene>
    <name evidence="2" type="ORF">SDC9_190307</name>
</gene>
<keyword evidence="1" id="KW-0472">Membrane</keyword>
<proteinExistence type="predicted"/>
<reference evidence="2" key="1">
    <citation type="submission" date="2019-08" db="EMBL/GenBank/DDBJ databases">
        <authorList>
            <person name="Kucharzyk K."/>
            <person name="Murdoch R.W."/>
            <person name="Higgins S."/>
            <person name="Loffler F."/>
        </authorList>
    </citation>
    <scope>NUCLEOTIDE SEQUENCE</scope>
</reference>
<evidence type="ECO:0000256" key="1">
    <source>
        <dbReference type="SAM" id="Phobius"/>
    </source>
</evidence>
<comment type="caution">
    <text evidence="2">The sequence shown here is derived from an EMBL/GenBank/DDBJ whole genome shotgun (WGS) entry which is preliminary data.</text>
</comment>
<accession>A0A645HV80</accession>